<gene>
    <name evidence="3" type="primary">yidD</name>
    <name evidence="3" type="ORF">CLHOM_13030</name>
</gene>
<dbReference type="PATRIC" id="fig|1121318.3.peg.1316"/>
<dbReference type="PANTHER" id="PTHR33383">
    <property type="entry name" value="MEMBRANE PROTEIN INSERTION EFFICIENCY FACTOR-RELATED"/>
    <property type="match status" value="1"/>
</dbReference>
<dbReference type="RefSeq" id="WP_052220886.1">
    <property type="nucleotide sequence ID" value="NZ_LHUR01000017.1"/>
</dbReference>
<evidence type="ECO:0000256" key="1">
    <source>
        <dbReference type="ARBA" id="ARBA00023136"/>
    </source>
</evidence>
<comment type="subcellular location">
    <subcellularLocation>
        <location evidence="2">Cell membrane</location>
        <topology evidence="2">Peripheral membrane protein</topology>
        <orientation evidence="2">Cytoplasmic side</orientation>
    </subcellularLocation>
</comment>
<protein>
    <recommendedName>
        <fullName evidence="2">Putative membrane protein insertion efficiency factor</fullName>
    </recommendedName>
</protein>
<dbReference type="AlphaFoldDB" id="A0A0L6ZBH2"/>
<dbReference type="SMART" id="SM01234">
    <property type="entry name" value="Haemolytic"/>
    <property type="match status" value="1"/>
</dbReference>
<accession>A0A0L6ZBH2</accession>
<keyword evidence="2" id="KW-1003">Cell membrane</keyword>
<dbReference type="NCBIfam" id="TIGR00278">
    <property type="entry name" value="membrane protein insertion efficiency factor YidD"/>
    <property type="match status" value="1"/>
</dbReference>
<dbReference type="GO" id="GO:0005886">
    <property type="term" value="C:plasma membrane"/>
    <property type="evidence" value="ECO:0007669"/>
    <property type="project" value="UniProtKB-SubCell"/>
</dbReference>
<dbReference type="EMBL" id="LHUR01000017">
    <property type="protein sequence ID" value="KOA20307.1"/>
    <property type="molecule type" value="Genomic_DNA"/>
</dbReference>
<keyword evidence="1 2" id="KW-0472">Membrane</keyword>
<dbReference type="Pfam" id="PF01809">
    <property type="entry name" value="YidD"/>
    <property type="match status" value="1"/>
</dbReference>
<sequence length="69" mass="7975">MKKIILSIIKFYRKYISPLKRPSCRFYPTCSQYAIEAIEKYGVFKGVAMALKRISKCHPFNPGGFDPVK</sequence>
<comment type="function">
    <text evidence="2">Could be involved in insertion of integral membrane proteins into the membrane.</text>
</comment>
<dbReference type="Proteomes" id="UP000037043">
    <property type="component" value="Unassembled WGS sequence"/>
</dbReference>
<dbReference type="HAMAP" id="MF_00386">
    <property type="entry name" value="UPF0161_YidD"/>
    <property type="match status" value="1"/>
</dbReference>
<comment type="similarity">
    <text evidence="2">Belongs to the UPF0161 family.</text>
</comment>
<evidence type="ECO:0000313" key="4">
    <source>
        <dbReference type="Proteomes" id="UP000037043"/>
    </source>
</evidence>
<reference evidence="4" key="1">
    <citation type="submission" date="2015-08" db="EMBL/GenBank/DDBJ databases">
        <title>Genome sequence of the strict anaerobe Clostridium homopropionicum LuHBu1 (DSM 5847T).</title>
        <authorList>
            <person name="Poehlein A."/>
            <person name="Beck M."/>
            <person name="Schiel-Bengelsdorf B."/>
            <person name="Bengelsdorf F.R."/>
            <person name="Daniel R."/>
            <person name="Duerre P."/>
        </authorList>
    </citation>
    <scope>NUCLEOTIDE SEQUENCE [LARGE SCALE GENOMIC DNA]</scope>
    <source>
        <strain evidence="4">DSM 5847</strain>
    </source>
</reference>
<organism evidence="3 4">
    <name type="scientific">Clostridium homopropionicum DSM 5847</name>
    <dbReference type="NCBI Taxonomy" id="1121318"/>
    <lineage>
        <taxon>Bacteria</taxon>
        <taxon>Bacillati</taxon>
        <taxon>Bacillota</taxon>
        <taxon>Clostridia</taxon>
        <taxon>Eubacteriales</taxon>
        <taxon>Clostridiaceae</taxon>
        <taxon>Clostridium</taxon>
    </lineage>
</organism>
<comment type="caution">
    <text evidence="3">The sequence shown here is derived from an EMBL/GenBank/DDBJ whole genome shotgun (WGS) entry which is preliminary data.</text>
</comment>
<dbReference type="PANTHER" id="PTHR33383:SF1">
    <property type="entry name" value="MEMBRANE PROTEIN INSERTION EFFICIENCY FACTOR-RELATED"/>
    <property type="match status" value="1"/>
</dbReference>
<name>A0A0L6ZBH2_9CLOT</name>
<dbReference type="STRING" id="36844.SAMN04488501_11710"/>
<keyword evidence="4" id="KW-1185">Reference proteome</keyword>
<dbReference type="InterPro" id="IPR002696">
    <property type="entry name" value="Membr_insert_effic_factor_YidD"/>
</dbReference>
<proteinExistence type="inferred from homology"/>
<evidence type="ECO:0000313" key="3">
    <source>
        <dbReference type="EMBL" id="KOA20307.1"/>
    </source>
</evidence>
<evidence type="ECO:0000256" key="2">
    <source>
        <dbReference type="HAMAP-Rule" id="MF_00386"/>
    </source>
</evidence>